<dbReference type="InterPro" id="IPR036318">
    <property type="entry name" value="FAD-bd_PCMH-like_sf"/>
</dbReference>
<sequence>MKKDVNENLTSDCSTNDWPKISENLSEIAVDSSDIEYKNVRSNYMRVGSPKIILMAKTVSDVREAVLYAKNVRETSKTYVPFSIRSGGHGMTTDSVNDGGIILDVSQMNEIRMVDDKKGLVSVQAGAVWGDVSAFLSKYDRVISSGDFGDTGVGGLATAGGLGLLVRQNGLTIDHIKEATVVTADGRVHLANNQKNKELFWAIRGGISNVGIVTEFIFEAPKLLGENTETQQMPLPVYLQTVRYESNKLGEFVKNWGDWIRKLPNELTSIAIISKNYEKNDFYVDVMNLWAGDNEKKADPIFKNALNLATVIQSETNLLCYTSLIPTPHEKHQAQESNRPLNVLVDQPTETLGDAITKVFDDKKVVAVELRSLGGAVSTVPVMETSWSGRKKEAFVAVWFDTKNVQIAHKIFEPIRKLGTGAYGAYSFDTSQDFANLTWPEETGQALKKIKKKYDPTELFDQGLTII</sequence>
<keyword evidence="3" id="KW-0285">Flavoprotein</keyword>
<reference evidence="7 8" key="1">
    <citation type="submission" date="2017-05" db="EMBL/GenBank/DDBJ databases">
        <title>Vagococcus spp. assemblies.</title>
        <authorList>
            <person name="Gulvik C.A."/>
        </authorList>
    </citation>
    <scope>NUCLEOTIDE SEQUENCE [LARGE SCALE GENOMIC DNA]</scope>
    <source>
        <strain evidence="7 8">DSM 24756</strain>
    </source>
</reference>
<comment type="caution">
    <text evidence="7">The sequence shown here is derived from an EMBL/GenBank/DDBJ whole genome shotgun (WGS) entry which is preliminary data.</text>
</comment>
<evidence type="ECO:0000256" key="3">
    <source>
        <dbReference type="ARBA" id="ARBA00022630"/>
    </source>
</evidence>
<dbReference type="OrthoDB" id="545125at2"/>
<gene>
    <name evidence="7" type="ORF">CBF30_10550</name>
</gene>
<dbReference type="RefSeq" id="WP_126826466.1">
    <property type="nucleotide sequence ID" value="NZ_JBHLWU010000003.1"/>
</dbReference>
<name>A0A430AEZ9_9ENTE</name>
<evidence type="ECO:0000256" key="5">
    <source>
        <dbReference type="ARBA" id="ARBA00023002"/>
    </source>
</evidence>
<keyword evidence="5" id="KW-0560">Oxidoreductase</keyword>
<evidence type="ECO:0000313" key="7">
    <source>
        <dbReference type="EMBL" id="RSU06151.1"/>
    </source>
</evidence>
<dbReference type="InterPro" id="IPR006094">
    <property type="entry name" value="Oxid_FAD_bind_N"/>
</dbReference>
<keyword evidence="8" id="KW-1185">Reference proteome</keyword>
<dbReference type="InterPro" id="IPR050416">
    <property type="entry name" value="FAD-linked_Oxidoreductase"/>
</dbReference>
<dbReference type="InterPro" id="IPR016167">
    <property type="entry name" value="FAD-bd_PCMH_sub1"/>
</dbReference>
<dbReference type="Gene3D" id="3.40.462.20">
    <property type="match status" value="1"/>
</dbReference>
<organism evidence="7 8">
    <name type="scientific">Vagococcus entomophilus</name>
    <dbReference type="NCBI Taxonomy" id="1160095"/>
    <lineage>
        <taxon>Bacteria</taxon>
        <taxon>Bacillati</taxon>
        <taxon>Bacillota</taxon>
        <taxon>Bacilli</taxon>
        <taxon>Lactobacillales</taxon>
        <taxon>Enterococcaceae</taxon>
        <taxon>Vagococcus</taxon>
    </lineage>
</organism>
<accession>A0A430AEZ9</accession>
<feature type="domain" description="FAD-binding PCMH-type" evidence="6">
    <location>
        <begin position="46"/>
        <end position="223"/>
    </location>
</feature>
<dbReference type="GO" id="GO:0071949">
    <property type="term" value="F:FAD binding"/>
    <property type="evidence" value="ECO:0007669"/>
    <property type="project" value="InterPro"/>
</dbReference>
<dbReference type="InterPro" id="IPR016166">
    <property type="entry name" value="FAD-bd_PCMH"/>
</dbReference>
<keyword evidence="4" id="KW-0274">FAD</keyword>
<evidence type="ECO:0000313" key="8">
    <source>
        <dbReference type="Proteomes" id="UP000288669"/>
    </source>
</evidence>
<dbReference type="GO" id="GO:0016491">
    <property type="term" value="F:oxidoreductase activity"/>
    <property type="evidence" value="ECO:0007669"/>
    <property type="project" value="UniProtKB-KW"/>
</dbReference>
<evidence type="ECO:0000256" key="1">
    <source>
        <dbReference type="ARBA" id="ARBA00001974"/>
    </source>
</evidence>
<dbReference type="PROSITE" id="PS51387">
    <property type="entry name" value="FAD_PCMH"/>
    <property type="match status" value="1"/>
</dbReference>
<protein>
    <recommendedName>
        <fullName evidence="6">FAD-binding PCMH-type domain-containing protein</fullName>
    </recommendedName>
</protein>
<dbReference type="Pfam" id="PF01565">
    <property type="entry name" value="FAD_binding_4"/>
    <property type="match status" value="1"/>
</dbReference>
<proteinExistence type="inferred from homology"/>
<comment type="similarity">
    <text evidence="2">Belongs to the oxygen-dependent FAD-linked oxidoreductase family.</text>
</comment>
<evidence type="ECO:0000259" key="6">
    <source>
        <dbReference type="PROSITE" id="PS51387"/>
    </source>
</evidence>
<dbReference type="InterPro" id="IPR016169">
    <property type="entry name" value="FAD-bd_PCMH_sub2"/>
</dbReference>
<dbReference type="EMBL" id="NGJZ01000004">
    <property type="protein sequence ID" value="RSU06151.1"/>
    <property type="molecule type" value="Genomic_DNA"/>
</dbReference>
<dbReference type="PANTHER" id="PTHR42973">
    <property type="entry name" value="BINDING OXIDOREDUCTASE, PUTATIVE (AFU_ORTHOLOGUE AFUA_1G17690)-RELATED"/>
    <property type="match status" value="1"/>
</dbReference>
<dbReference type="SUPFAM" id="SSF56176">
    <property type="entry name" value="FAD-binding/transporter-associated domain-like"/>
    <property type="match status" value="1"/>
</dbReference>
<dbReference type="Gene3D" id="3.30.43.10">
    <property type="entry name" value="Uridine Diphospho-n-acetylenolpyruvylglucosamine Reductase, domain 2"/>
    <property type="match status" value="1"/>
</dbReference>
<comment type="cofactor">
    <cofactor evidence="1">
        <name>FAD</name>
        <dbReference type="ChEBI" id="CHEBI:57692"/>
    </cofactor>
</comment>
<dbReference type="AlphaFoldDB" id="A0A430AEZ9"/>
<dbReference type="Gene3D" id="3.30.465.10">
    <property type="match status" value="1"/>
</dbReference>
<evidence type="ECO:0000256" key="2">
    <source>
        <dbReference type="ARBA" id="ARBA00005466"/>
    </source>
</evidence>
<evidence type="ECO:0000256" key="4">
    <source>
        <dbReference type="ARBA" id="ARBA00022827"/>
    </source>
</evidence>
<dbReference type="Proteomes" id="UP000288669">
    <property type="component" value="Unassembled WGS sequence"/>
</dbReference>
<dbReference type="PANTHER" id="PTHR42973:SF39">
    <property type="entry name" value="FAD-BINDING PCMH-TYPE DOMAIN-CONTAINING PROTEIN"/>
    <property type="match status" value="1"/>
</dbReference>